<name>A0ABT2LK01_9HYPH</name>
<accession>A0ABT2LK01</accession>
<evidence type="ECO:0000313" key="2">
    <source>
        <dbReference type="EMBL" id="MCT7374679.1"/>
    </source>
</evidence>
<keyword evidence="3" id="KW-1185">Reference proteome</keyword>
<proteinExistence type="predicted"/>
<gene>
    <name evidence="2" type="ORF">N5A92_06480</name>
</gene>
<comment type="caution">
    <text evidence="2">The sequence shown here is derived from an EMBL/GenBank/DDBJ whole genome shotgun (WGS) entry which is preliminary data.</text>
</comment>
<sequence length="146" mass="15816">MPHPSIPYRQELQHAINSVRFPADDLPMIPVPLRRACVLFLAICCLGLNARLSPPDIAPLDEPRLTRAEQHEVSAVLQEIIAHVKALSRHTPAEGGTGSGNAAVHPVESILLPVEFSQWARLPTSSDRHLSGVTSSHQARAPPLPS</sequence>
<feature type="region of interest" description="Disordered" evidence="1">
    <location>
        <begin position="126"/>
        <end position="146"/>
    </location>
</feature>
<dbReference type="RefSeq" id="WP_260901172.1">
    <property type="nucleotide sequence ID" value="NZ_JAOCZP010000002.1"/>
</dbReference>
<organism evidence="2 3">
    <name type="scientific">Chelativorans salis</name>
    <dbReference type="NCBI Taxonomy" id="2978478"/>
    <lineage>
        <taxon>Bacteria</taxon>
        <taxon>Pseudomonadati</taxon>
        <taxon>Pseudomonadota</taxon>
        <taxon>Alphaproteobacteria</taxon>
        <taxon>Hyphomicrobiales</taxon>
        <taxon>Phyllobacteriaceae</taxon>
        <taxon>Chelativorans</taxon>
    </lineage>
</organism>
<reference evidence="2 3" key="1">
    <citation type="submission" date="2022-09" db="EMBL/GenBank/DDBJ databases">
        <title>Chelativorans salina sp. nov., a novel slightly halophilic bacterium isolated from a saline lake sediment enrichment.</title>
        <authorList>
            <person name="Gao L."/>
            <person name="Fang B.-Z."/>
            <person name="Li W.-J."/>
        </authorList>
    </citation>
    <scope>NUCLEOTIDE SEQUENCE [LARGE SCALE GENOMIC DNA]</scope>
    <source>
        <strain evidence="2 3">EGI FJ00035</strain>
    </source>
</reference>
<protein>
    <submittedName>
        <fullName evidence="2">Uncharacterized protein</fullName>
    </submittedName>
</protein>
<evidence type="ECO:0000313" key="3">
    <source>
        <dbReference type="Proteomes" id="UP001320831"/>
    </source>
</evidence>
<dbReference type="EMBL" id="JAOCZP010000002">
    <property type="protein sequence ID" value="MCT7374679.1"/>
    <property type="molecule type" value="Genomic_DNA"/>
</dbReference>
<dbReference type="Proteomes" id="UP001320831">
    <property type="component" value="Unassembled WGS sequence"/>
</dbReference>
<evidence type="ECO:0000256" key="1">
    <source>
        <dbReference type="SAM" id="MobiDB-lite"/>
    </source>
</evidence>